<dbReference type="AlphaFoldDB" id="A0A7J3KF55"/>
<accession>A0A7J3KF55</accession>
<comment type="caution">
    <text evidence="2">The sequence shown here is derived from an EMBL/GenBank/DDBJ whole genome shotgun (WGS) entry which is preliminary data.</text>
</comment>
<name>A0A7J3KF55_STAMA</name>
<gene>
    <name evidence="2" type="ORF">ENU09_01740</name>
</gene>
<evidence type="ECO:0000313" key="2">
    <source>
        <dbReference type="EMBL" id="HGQ59433.1"/>
    </source>
</evidence>
<evidence type="ECO:0000256" key="1">
    <source>
        <dbReference type="ARBA" id="ARBA00023125"/>
    </source>
</evidence>
<proteinExistence type="predicted"/>
<keyword evidence="1" id="KW-0238">DNA-binding</keyword>
<protein>
    <recommendedName>
        <fullName evidence="3">Transposase</fullName>
    </recommendedName>
</protein>
<dbReference type="GO" id="GO:0003677">
    <property type="term" value="F:DNA binding"/>
    <property type="evidence" value="ECO:0007669"/>
    <property type="project" value="UniProtKB-KW"/>
</dbReference>
<sequence length="76" mass="9138">MGDRVAEIANKHDSTVVLENLNRLWNNVNRSSNFNEKLSLWFYRRMRFNINYEVLERRLMVSYINPIKTSSICPRC</sequence>
<dbReference type="EMBL" id="DTBE01000049">
    <property type="protein sequence ID" value="HGQ59433.1"/>
    <property type="molecule type" value="Genomic_DNA"/>
</dbReference>
<evidence type="ECO:0008006" key="3">
    <source>
        <dbReference type="Google" id="ProtNLM"/>
    </source>
</evidence>
<dbReference type="NCBIfam" id="TIGR01766">
    <property type="entry name" value="IS200/IS605 family accessory protein TnpB-like domain"/>
    <property type="match status" value="1"/>
</dbReference>
<dbReference type="InterPro" id="IPR010095">
    <property type="entry name" value="Cas12f1-like_TNB"/>
</dbReference>
<reference evidence="2" key="1">
    <citation type="journal article" date="2020" name="mSystems">
        <title>Genome- and Community-Level Interaction Insights into Carbon Utilization and Element Cycling Functions of Hydrothermarchaeota in Hydrothermal Sediment.</title>
        <authorList>
            <person name="Zhou Z."/>
            <person name="Liu Y."/>
            <person name="Xu W."/>
            <person name="Pan J."/>
            <person name="Luo Z.H."/>
            <person name="Li M."/>
        </authorList>
    </citation>
    <scope>NUCLEOTIDE SEQUENCE [LARGE SCALE GENOMIC DNA]</scope>
    <source>
        <strain evidence="2">SpSt-638</strain>
    </source>
</reference>
<organism evidence="2">
    <name type="scientific">Staphylothermus marinus</name>
    <dbReference type="NCBI Taxonomy" id="2280"/>
    <lineage>
        <taxon>Archaea</taxon>
        <taxon>Thermoproteota</taxon>
        <taxon>Thermoprotei</taxon>
        <taxon>Desulfurococcales</taxon>
        <taxon>Desulfurococcaceae</taxon>
        <taxon>Staphylothermus</taxon>
    </lineage>
</organism>